<dbReference type="PROSITE" id="PS50222">
    <property type="entry name" value="EF_HAND_2"/>
    <property type="match status" value="4"/>
</dbReference>
<dbReference type="SUPFAM" id="SSF47473">
    <property type="entry name" value="EF-hand"/>
    <property type="match status" value="1"/>
</dbReference>
<evidence type="ECO:0000256" key="3">
    <source>
        <dbReference type="ARBA" id="ARBA00022723"/>
    </source>
</evidence>
<dbReference type="PANTHER" id="PTHR23048">
    <property type="entry name" value="MYOSIN LIGHT CHAIN 1, 3"/>
    <property type="match status" value="1"/>
</dbReference>
<reference evidence="7 8" key="3">
    <citation type="journal article" date="2010" name="BMC Genomics">
        <title>Transcriptome sequencing and comparative analysis of cucumber flowers with different sex types.</title>
        <authorList>
            <person name="Guo S."/>
            <person name="Zheng Y."/>
            <person name="Joung J.G."/>
            <person name="Liu S."/>
            <person name="Zhang Z."/>
            <person name="Crasta O.R."/>
            <person name="Sobral B.W."/>
            <person name="Xu Y."/>
            <person name="Huang S."/>
            <person name="Fei Z."/>
        </authorList>
    </citation>
    <scope>NUCLEOTIDE SEQUENCE [LARGE SCALE GENOMIC DNA]</scope>
    <source>
        <strain evidence="8">cv. 9930</strain>
    </source>
</reference>
<sequence>MGEALTKEQMDQLKEAFFLFDKNKDGRITIDELRAEIRNLGHNPTEEELKEMIREVDADGNGTIEFGEFQNLMSKIMKEETEKKLKEAFKVFDKNQDGYISANELSHVYWMLNSGEEKLTDEEVFHMISEADLNGDGHVDYHEFVKIMTQDVSQILPESGFF</sequence>
<dbReference type="GO" id="GO:0030234">
    <property type="term" value="F:enzyme regulator activity"/>
    <property type="evidence" value="ECO:0000318"/>
    <property type="project" value="GO_Central"/>
</dbReference>
<dbReference type="GO" id="GO:0005509">
    <property type="term" value="F:calcium ion binding"/>
    <property type="evidence" value="ECO:0000318"/>
    <property type="project" value="GO_Central"/>
</dbReference>
<dbReference type="OrthoDB" id="26525at2759"/>
<dbReference type="AlphaFoldDB" id="A0A0A0LLM7"/>
<reference evidence="7 8" key="2">
    <citation type="journal article" date="2009" name="PLoS ONE">
        <title>An integrated genetic and cytogenetic map of the cucumber genome.</title>
        <authorList>
            <person name="Ren Y."/>
            <person name="Zhang Z."/>
            <person name="Liu J."/>
            <person name="Staub J.E."/>
            <person name="Han Y."/>
            <person name="Cheng Z."/>
            <person name="Li X."/>
            <person name="Lu J."/>
            <person name="Miao H."/>
            <person name="Kang H."/>
            <person name="Xie B."/>
            <person name="Gu X."/>
            <person name="Wang X."/>
            <person name="Du Y."/>
            <person name="Jin W."/>
            <person name="Huang S."/>
        </authorList>
    </citation>
    <scope>NUCLEOTIDE SEQUENCE [LARGE SCALE GENOMIC DNA]</scope>
    <source>
        <strain evidence="8">cv. 9930</strain>
    </source>
</reference>
<dbReference type="GO" id="GO:0005737">
    <property type="term" value="C:cytoplasm"/>
    <property type="evidence" value="ECO:0000318"/>
    <property type="project" value="GO_Central"/>
</dbReference>
<gene>
    <name evidence="7" type="ORF">Csa_2G215510</name>
</gene>
<evidence type="ECO:0000259" key="6">
    <source>
        <dbReference type="PROSITE" id="PS50222"/>
    </source>
</evidence>
<dbReference type="STRING" id="3659.A0A0A0LLM7"/>
<dbReference type="Proteomes" id="UP000029981">
    <property type="component" value="Chromosome 2"/>
</dbReference>
<evidence type="ECO:0000256" key="5">
    <source>
        <dbReference type="ARBA" id="ARBA00022837"/>
    </source>
</evidence>
<reference evidence="7 8" key="1">
    <citation type="journal article" date="2009" name="Nat. Genet.">
        <title>The genome of the cucumber, Cucumis sativus L.</title>
        <authorList>
            <person name="Huang S."/>
            <person name="Li R."/>
            <person name="Zhang Z."/>
            <person name="Li L."/>
            <person name="Gu X."/>
            <person name="Fan W."/>
            <person name="Lucas W.J."/>
            <person name="Wang X."/>
            <person name="Xie B."/>
            <person name="Ni P."/>
            <person name="Ren Y."/>
            <person name="Zhu H."/>
            <person name="Li J."/>
            <person name="Lin K."/>
            <person name="Jin W."/>
            <person name="Fei Z."/>
            <person name="Li G."/>
            <person name="Staub J."/>
            <person name="Kilian A."/>
            <person name="van der Vossen E.A."/>
            <person name="Wu Y."/>
            <person name="Guo J."/>
            <person name="He J."/>
            <person name="Jia Z."/>
            <person name="Ren Y."/>
            <person name="Tian G."/>
            <person name="Lu Y."/>
            <person name="Ruan J."/>
            <person name="Qian W."/>
            <person name="Wang M."/>
            <person name="Huang Q."/>
            <person name="Li B."/>
            <person name="Xuan Z."/>
            <person name="Cao J."/>
            <person name="Asan"/>
            <person name="Wu Z."/>
            <person name="Zhang J."/>
            <person name="Cai Q."/>
            <person name="Bai Y."/>
            <person name="Zhao B."/>
            <person name="Han Y."/>
            <person name="Li Y."/>
            <person name="Li X."/>
            <person name="Wang S."/>
            <person name="Shi Q."/>
            <person name="Liu S."/>
            <person name="Cho W.K."/>
            <person name="Kim J.Y."/>
            <person name="Xu Y."/>
            <person name="Heller-Uszynska K."/>
            <person name="Miao H."/>
            <person name="Cheng Z."/>
            <person name="Zhang S."/>
            <person name="Wu J."/>
            <person name="Yang Y."/>
            <person name="Kang H."/>
            <person name="Li M."/>
            <person name="Liang H."/>
            <person name="Ren X."/>
            <person name="Shi Z."/>
            <person name="Wen M."/>
            <person name="Jian M."/>
            <person name="Yang H."/>
            <person name="Zhang G."/>
            <person name="Yang Z."/>
            <person name="Chen R."/>
            <person name="Liu S."/>
            <person name="Li J."/>
            <person name="Ma L."/>
            <person name="Liu H."/>
            <person name="Zhou Y."/>
            <person name="Zhao J."/>
            <person name="Fang X."/>
            <person name="Li G."/>
            <person name="Fang L."/>
            <person name="Li Y."/>
            <person name="Liu D."/>
            <person name="Zheng H."/>
            <person name="Zhang Y."/>
            <person name="Qin N."/>
            <person name="Li Z."/>
            <person name="Yang G."/>
            <person name="Yang S."/>
            <person name="Bolund L."/>
            <person name="Kristiansen K."/>
            <person name="Zheng H."/>
            <person name="Li S."/>
            <person name="Zhang X."/>
            <person name="Yang H."/>
            <person name="Wang J."/>
            <person name="Sun R."/>
            <person name="Zhang B."/>
            <person name="Jiang S."/>
            <person name="Wang J."/>
            <person name="Du Y."/>
            <person name="Li S."/>
        </authorList>
    </citation>
    <scope>NUCLEOTIDE SEQUENCE [LARGE SCALE GENOMIC DNA]</scope>
    <source>
        <strain evidence="8">cv. 9930</strain>
    </source>
</reference>
<dbReference type="eggNOG" id="KOG0027">
    <property type="taxonomic scope" value="Eukaryota"/>
</dbReference>
<dbReference type="FunFam" id="1.10.238.10:FF:000034">
    <property type="entry name" value="Calmodulin"/>
    <property type="match status" value="1"/>
</dbReference>
<dbReference type="OMA" id="YHEFVKI"/>
<feature type="domain" description="EF-hand" evidence="6">
    <location>
        <begin position="44"/>
        <end position="79"/>
    </location>
</feature>
<evidence type="ECO:0000313" key="8">
    <source>
        <dbReference type="Proteomes" id="UP000029981"/>
    </source>
</evidence>
<dbReference type="KEGG" id="csv:101219440"/>
<dbReference type="InterPro" id="IPR011992">
    <property type="entry name" value="EF-hand-dom_pair"/>
</dbReference>
<proteinExistence type="inferred from homology"/>
<protein>
    <recommendedName>
        <fullName evidence="6">EF-hand domain-containing protein</fullName>
    </recommendedName>
</protein>
<keyword evidence="8" id="KW-1185">Reference proteome</keyword>
<accession>A0A0A0LLM7</accession>
<name>A0A0A0LLM7_CUCSA</name>
<dbReference type="PANTHER" id="PTHR23048:SF53">
    <property type="entry name" value="CALMODULIN"/>
    <property type="match status" value="1"/>
</dbReference>
<dbReference type="InterPro" id="IPR002048">
    <property type="entry name" value="EF_hand_dom"/>
</dbReference>
<feature type="domain" description="EF-hand" evidence="6">
    <location>
        <begin position="80"/>
        <end position="115"/>
    </location>
</feature>
<organism evidence="7 8">
    <name type="scientific">Cucumis sativus</name>
    <name type="common">Cucumber</name>
    <dbReference type="NCBI Taxonomy" id="3659"/>
    <lineage>
        <taxon>Eukaryota</taxon>
        <taxon>Viridiplantae</taxon>
        <taxon>Streptophyta</taxon>
        <taxon>Embryophyta</taxon>
        <taxon>Tracheophyta</taxon>
        <taxon>Spermatophyta</taxon>
        <taxon>Magnoliopsida</taxon>
        <taxon>eudicotyledons</taxon>
        <taxon>Gunneridae</taxon>
        <taxon>Pentapetalae</taxon>
        <taxon>rosids</taxon>
        <taxon>fabids</taxon>
        <taxon>Cucurbitales</taxon>
        <taxon>Cucurbitaceae</taxon>
        <taxon>Benincaseae</taxon>
        <taxon>Cucumis</taxon>
    </lineage>
</organism>
<comment type="function">
    <text evidence="1">Potential calcium sensor.</text>
</comment>
<comment type="similarity">
    <text evidence="2">Belongs to the calmodulin family.</text>
</comment>
<dbReference type="Gene3D" id="1.10.238.10">
    <property type="entry name" value="EF-hand"/>
    <property type="match status" value="2"/>
</dbReference>
<keyword evidence="3" id="KW-0479">Metal-binding</keyword>
<keyword evidence="4" id="KW-0677">Repeat</keyword>
<dbReference type="Pfam" id="PF13499">
    <property type="entry name" value="EF-hand_7"/>
    <property type="match status" value="2"/>
</dbReference>
<dbReference type="PROSITE" id="PS00018">
    <property type="entry name" value="EF_HAND_1"/>
    <property type="match status" value="4"/>
</dbReference>
<feature type="domain" description="EF-hand" evidence="6">
    <location>
        <begin position="119"/>
        <end position="154"/>
    </location>
</feature>
<dbReference type="SMART" id="SM00054">
    <property type="entry name" value="EFh"/>
    <property type="match status" value="4"/>
</dbReference>
<dbReference type="Gramene" id="KGN61657">
    <property type="protein sequence ID" value="KGN61657"/>
    <property type="gene ID" value="Csa_2G215510"/>
</dbReference>
<reference evidence="7 8" key="4">
    <citation type="journal article" date="2011" name="BMC Genomics">
        <title>RNA-Seq improves annotation of protein-coding genes in the cucumber genome.</title>
        <authorList>
            <person name="Li Z."/>
            <person name="Zhang Z."/>
            <person name="Yan P."/>
            <person name="Huang S."/>
            <person name="Fei Z."/>
            <person name="Lin K."/>
        </authorList>
    </citation>
    <scope>NUCLEOTIDE SEQUENCE [LARGE SCALE GENOMIC DNA]</scope>
    <source>
        <strain evidence="8">cv. 9930</strain>
    </source>
</reference>
<evidence type="ECO:0000256" key="4">
    <source>
        <dbReference type="ARBA" id="ARBA00022737"/>
    </source>
</evidence>
<keyword evidence="5" id="KW-0106">Calcium</keyword>
<dbReference type="InterPro" id="IPR018247">
    <property type="entry name" value="EF_Hand_1_Ca_BS"/>
</dbReference>
<evidence type="ECO:0000313" key="7">
    <source>
        <dbReference type="EMBL" id="KGN61657.1"/>
    </source>
</evidence>
<evidence type="ECO:0000256" key="2">
    <source>
        <dbReference type="ARBA" id="ARBA00009763"/>
    </source>
</evidence>
<feature type="domain" description="EF-hand" evidence="6">
    <location>
        <begin position="8"/>
        <end position="43"/>
    </location>
</feature>
<dbReference type="CDD" id="cd00051">
    <property type="entry name" value="EFh"/>
    <property type="match status" value="2"/>
</dbReference>
<dbReference type="InterPro" id="IPR050230">
    <property type="entry name" value="CALM/Myosin/TropC-like"/>
</dbReference>
<dbReference type="EMBL" id="CM002923">
    <property type="protein sequence ID" value="KGN61657.1"/>
    <property type="molecule type" value="Genomic_DNA"/>
</dbReference>
<dbReference type="FunFam" id="1.10.238.10:FF:000251">
    <property type="entry name" value="Calmodulin-related protein 97A"/>
    <property type="match status" value="1"/>
</dbReference>
<evidence type="ECO:0000256" key="1">
    <source>
        <dbReference type="ARBA" id="ARBA00003291"/>
    </source>
</evidence>